<sequence length="162" mass="18903">MLDDRLRRSIRRISARRANAQNHAITKFVRLGKASDGKHGARDQLQRPMVMNSVTAAFPNRKLHVILDNLNTHKKNEDWLKAHPNVQFHFTPTSASWLNQVEVWFSILQGQSLSGTSFTSLKQLQEHIDAYVNAYNDRAEPFVWTKKKVRQRRFKGRRITQL</sequence>
<evidence type="ECO:0000313" key="2">
    <source>
        <dbReference type="EMBL" id="BAR55818.1"/>
    </source>
</evidence>
<accession>A0A0E4FU63</accession>
<dbReference type="PANTHER" id="PTHR30347">
    <property type="entry name" value="POTASSIUM CHANNEL RELATED"/>
    <property type="match status" value="1"/>
</dbReference>
<dbReference type="Proteomes" id="UP000063308">
    <property type="component" value="Chromosome"/>
</dbReference>
<dbReference type="PANTHER" id="PTHR30347:SF1">
    <property type="entry name" value="MECHANOSENSITIVE CHANNEL MSCK"/>
    <property type="match status" value="1"/>
</dbReference>
<dbReference type="InterPro" id="IPR052702">
    <property type="entry name" value="MscS-like_channel"/>
</dbReference>
<reference evidence="2 3" key="1">
    <citation type="submission" date="2014-11" db="EMBL/GenBank/DDBJ databases">
        <title>Symbiosis island explosion on the genome of extra-slow-growing strains of soybean bradyrhizobia with massive insertion sequences.</title>
        <authorList>
            <person name="Iida T."/>
            <person name="Minamisawa K."/>
        </authorList>
    </citation>
    <scope>NUCLEOTIDE SEQUENCE [LARGE SCALE GENOMIC DNA]</scope>
    <source>
        <strain evidence="2 3">NK6</strain>
    </source>
</reference>
<proteinExistence type="predicted"/>
<evidence type="ECO:0000313" key="3">
    <source>
        <dbReference type="Proteomes" id="UP000063308"/>
    </source>
</evidence>
<dbReference type="AlphaFoldDB" id="A0A0E4FU63"/>
<protein>
    <submittedName>
        <fullName evidence="2">Putative transposase</fullName>
    </submittedName>
</protein>
<feature type="domain" description="Tc1-like transposase DDE" evidence="1">
    <location>
        <begin position="50"/>
        <end position="125"/>
    </location>
</feature>
<dbReference type="InterPro" id="IPR038717">
    <property type="entry name" value="Tc1-like_DDE_dom"/>
</dbReference>
<gene>
    <name evidence="2" type="ORF">NK6_2637</name>
</gene>
<dbReference type="Pfam" id="PF13358">
    <property type="entry name" value="DDE_3"/>
    <property type="match status" value="1"/>
</dbReference>
<dbReference type="EMBL" id="AP014685">
    <property type="protein sequence ID" value="BAR55818.1"/>
    <property type="molecule type" value="Genomic_DNA"/>
</dbReference>
<name>A0A0E4FU63_9BRAD</name>
<evidence type="ECO:0000259" key="1">
    <source>
        <dbReference type="Pfam" id="PF13358"/>
    </source>
</evidence>
<organism evidence="2 3">
    <name type="scientific">Bradyrhizobium diazoefficiens</name>
    <dbReference type="NCBI Taxonomy" id="1355477"/>
    <lineage>
        <taxon>Bacteria</taxon>
        <taxon>Pseudomonadati</taxon>
        <taxon>Pseudomonadota</taxon>
        <taxon>Alphaproteobacteria</taxon>
        <taxon>Hyphomicrobiales</taxon>
        <taxon>Nitrobacteraceae</taxon>
        <taxon>Bradyrhizobium</taxon>
    </lineage>
</organism>